<dbReference type="SUPFAM" id="SSF50692">
    <property type="entry name" value="ADC-like"/>
    <property type="match status" value="1"/>
</dbReference>
<dbReference type="RefSeq" id="WP_083113222.1">
    <property type="nucleotide sequence ID" value="NZ_JACKTS010000060.1"/>
</dbReference>
<sequence length="72" mass="7481">MDPGGEGNVMLIHPDDAARHGWGSRILAPHKGSAPQSVGVNRNLLVDAEPVDPLSQTPTTSSTYVAVARAGH</sequence>
<organism evidence="2 3">
    <name type="scientific">Mycobacterium angelicum</name>
    <dbReference type="NCBI Taxonomy" id="470074"/>
    <lineage>
        <taxon>Bacteria</taxon>
        <taxon>Bacillati</taxon>
        <taxon>Actinomycetota</taxon>
        <taxon>Actinomycetes</taxon>
        <taxon>Mycobacteriales</taxon>
        <taxon>Mycobacteriaceae</taxon>
        <taxon>Mycobacterium</taxon>
    </lineage>
</organism>
<evidence type="ECO:0008006" key="4">
    <source>
        <dbReference type="Google" id="ProtNLM"/>
    </source>
</evidence>
<dbReference type="Proteomes" id="UP000192284">
    <property type="component" value="Unassembled WGS sequence"/>
</dbReference>
<name>A0A1W9ZVW1_MYCAN</name>
<evidence type="ECO:0000313" key="3">
    <source>
        <dbReference type="Proteomes" id="UP000192284"/>
    </source>
</evidence>
<feature type="region of interest" description="Disordered" evidence="1">
    <location>
        <begin position="49"/>
        <end position="72"/>
    </location>
</feature>
<dbReference type="EMBL" id="MVHE01000013">
    <property type="protein sequence ID" value="ORA21666.1"/>
    <property type="molecule type" value="Genomic_DNA"/>
</dbReference>
<accession>A0A1W9ZVW1</accession>
<dbReference type="InterPro" id="IPR009010">
    <property type="entry name" value="Asp_de-COase-like_dom_sf"/>
</dbReference>
<comment type="caution">
    <text evidence="2">The sequence shown here is derived from an EMBL/GenBank/DDBJ whole genome shotgun (WGS) entry which is preliminary data.</text>
</comment>
<evidence type="ECO:0000256" key="1">
    <source>
        <dbReference type="SAM" id="MobiDB-lite"/>
    </source>
</evidence>
<gene>
    <name evidence="2" type="ORF">BST12_11410</name>
</gene>
<dbReference type="AlphaFoldDB" id="A0A1W9ZVW1"/>
<protein>
    <recommendedName>
        <fullName evidence="4">Molybdopterin dinucleotide-binding domain-containing protein</fullName>
    </recommendedName>
</protein>
<feature type="compositionally biased region" description="Polar residues" evidence="1">
    <location>
        <begin position="54"/>
        <end position="64"/>
    </location>
</feature>
<reference evidence="2 3" key="1">
    <citation type="submission" date="2017-02" db="EMBL/GenBank/DDBJ databases">
        <title>The new phylogeny of genus Mycobacterium.</title>
        <authorList>
            <person name="Tortoli E."/>
            <person name="Trovato A."/>
            <person name="Cirillo D.M."/>
        </authorList>
    </citation>
    <scope>NUCLEOTIDE SEQUENCE [LARGE SCALE GENOMIC DNA]</scope>
    <source>
        <strain evidence="2 3">DSM 45057</strain>
    </source>
</reference>
<proteinExistence type="predicted"/>
<dbReference type="OrthoDB" id="7376058at2"/>
<keyword evidence="3" id="KW-1185">Reference proteome</keyword>
<evidence type="ECO:0000313" key="2">
    <source>
        <dbReference type="EMBL" id="ORA21666.1"/>
    </source>
</evidence>